<evidence type="ECO:0000313" key="1">
    <source>
        <dbReference type="EMBL" id="KAF1913594.1"/>
    </source>
</evidence>
<protein>
    <submittedName>
        <fullName evidence="1">Uncharacterized protein</fullName>
    </submittedName>
</protein>
<proteinExistence type="predicted"/>
<dbReference type="AlphaFoldDB" id="A0A6A5QGG4"/>
<sequence length="62" mass="7117">MKTISVYKVLLSLIGTSPEQQQNALLKLRSRATKHYSYIATVCHGYHIYFLSSSITHVYRSL</sequence>
<keyword evidence="2" id="KW-1185">Reference proteome</keyword>
<name>A0A6A5QGG4_AMPQU</name>
<reference evidence="1" key="1">
    <citation type="journal article" date="2020" name="Stud. Mycol.">
        <title>101 Dothideomycetes genomes: a test case for predicting lifestyles and emergence of pathogens.</title>
        <authorList>
            <person name="Haridas S."/>
            <person name="Albert R."/>
            <person name="Binder M."/>
            <person name="Bloem J."/>
            <person name="Labutti K."/>
            <person name="Salamov A."/>
            <person name="Andreopoulos B."/>
            <person name="Baker S."/>
            <person name="Barry K."/>
            <person name="Bills G."/>
            <person name="Bluhm B."/>
            <person name="Cannon C."/>
            <person name="Castanera R."/>
            <person name="Culley D."/>
            <person name="Daum C."/>
            <person name="Ezra D."/>
            <person name="Gonzalez J."/>
            <person name="Henrissat B."/>
            <person name="Kuo A."/>
            <person name="Liang C."/>
            <person name="Lipzen A."/>
            <person name="Lutzoni F."/>
            <person name="Magnuson J."/>
            <person name="Mondo S."/>
            <person name="Nolan M."/>
            <person name="Ohm R."/>
            <person name="Pangilinan J."/>
            <person name="Park H.-J."/>
            <person name="Ramirez L."/>
            <person name="Alfaro M."/>
            <person name="Sun H."/>
            <person name="Tritt A."/>
            <person name="Yoshinaga Y."/>
            <person name="Zwiers L.-H."/>
            <person name="Turgeon B."/>
            <person name="Goodwin S."/>
            <person name="Spatafora J."/>
            <person name="Crous P."/>
            <person name="Grigoriev I."/>
        </authorList>
    </citation>
    <scope>NUCLEOTIDE SEQUENCE</scope>
    <source>
        <strain evidence="1">HMLAC05119</strain>
    </source>
</reference>
<dbReference type="Proteomes" id="UP000800096">
    <property type="component" value="Unassembled WGS sequence"/>
</dbReference>
<gene>
    <name evidence="1" type="ORF">BDU57DRAFT_520534</name>
</gene>
<accession>A0A6A5QGG4</accession>
<organism evidence="1 2">
    <name type="scientific">Ampelomyces quisqualis</name>
    <name type="common">Powdery mildew agent</name>
    <dbReference type="NCBI Taxonomy" id="50730"/>
    <lineage>
        <taxon>Eukaryota</taxon>
        <taxon>Fungi</taxon>
        <taxon>Dikarya</taxon>
        <taxon>Ascomycota</taxon>
        <taxon>Pezizomycotina</taxon>
        <taxon>Dothideomycetes</taxon>
        <taxon>Pleosporomycetidae</taxon>
        <taxon>Pleosporales</taxon>
        <taxon>Pleosporineae</taxon>
        <taxon>Phaeosphaeriaceae</taxon>
        <taxon>Ampelomyces</taxon>
    </lineage>
</organism>
<dbReference type="EMBL" id="ML979138">
    <property type="protein sequence ID" value="KAF1913594.1"/>
    <property type="molecule type" value="Genomic_DNA"/>
</dbReference>
<evidence type="ECO:0000313" key="2">
    <source>
        <dbReference type="Proteomes" id="UP000800096"/>
    </source>
</evidence>